<keyword evidence="2" id="KW-0238">DNA-binding</keyword>
<keyword evidence="3" id="KW-0804">Transcription</keyword>
<dbReference type="EMBL" id="CP024091">
    <property type="protein sequence ID" value="ATP56290.1"/>
    <property type="molecule type" value="Genomic_DNA"/>
</dbReference>
<dbReference type="GO" id="GO:0003700">
    <property type="term" value="F:DNA-binding transcription factor activity"/>
    <property type="evidence" value="ECO:0007669"/>
    <property type="project" value="InterPro"/>
</dbReference>
<dbReference type="InterPro" id="IPR018060">
    <property type="entry name" value="HTH_AraC"/>
</dbReference>
<dbReference type="KEGG" id="pgs:CPT03_07295"/>
<evidence type="ECO:0000259" key="4">
    <source>
        <dbReference type="PROSITE" id="PS01124"/>
    </source>
</evidence>
<evidence type="ECO:0000256" key="1">
    <source>
        <dbReference type="ARBA" id="ARBA00023015"/>
    </source>
</evidence>
<dbReference type="Pfam" id="PF12833">
    <property type="entry name" value="HTH_18"/>
    <property type="match status" value="1"/>
</dbReference>
<dbReference type="PROSITE" id="PS01124">
    <property type="entry name" value="HTH_ARAC_FAMILY_2"/>
    <property type="match status" value="1"/>
</dbReference>
<dbReference type="Gene3D" id="1.10.10.60">
    <property type="entry name" value="Homeodomain-like"/>
    <property type="match status" value="2"/>
</dbReference>
<protein>
    <submittedName>
        <fullName evidence="5">AraC family transcriptional regulator</fullName>
    </submittedName>
</protein>
<proteinExistence type="predicted"/>
<reference evidence="5 6" key="1">
    <citation type="submission" date="2017-10" db="EMBL/GenBank/DDBJ databases">
        <title>Whole genome of Pedobacter ginsengisoli T01R-27 isolated from tomato rhizosphere.</title>
        <authorList>
            <person name="Weon H.-Y."/>
            <person name="Lee S.A."/>
            <person name="Sang M.K."/>
            <person name="Song J."/>
        </authorList>
    </citation>
    <scope>NUCLEOTIDE SEQUENCE [LARGE SCALE GENOMIC DNA]</scope>
    <source>
        <strain evidence="5 6">T01R-27</strain>
    </source>
</reference>
<dbReference type="Proteomes" id="UP000223749">
    <property type="component" value="Chromosome"/>
</dbReference>
<name>A0A2D1U3U7_9SPHI</name>
<dbReference type="OrthoDB" id="1007602at2"/>
<evidence type="ECO:0000313" key="6">
    <source>
        <dbReference type="Proteomes" id="UP000223749"/>
    </source>
</evidence>
<dbReference type="PANTHER" id="PTHR43280">
    <property type="entry name" value="ARAC-FAMILY TRANSCRIPTIONAL REGULATOR"/>
    <property type="match status" value="1"/>
</dbReference>
<keyword evidence="1" id="KW-0805">Transcription regulation</keyword>
<gene>
    <name evidence="5" type="ORF">CPT03_07295</name>
</gene>
<dbReference type="InterPro" id="IPR018062">
    <property type="entry name" value="HTH_AraC-typ_CS"/>
</dbReference>
<dbReference type="InterPro" id="IPR009057">
    <property type="entry name" value="Homeodomain-like_sf"/>
</dbReference>
<accession>A0A2D1U3U7</accession>
<evidence type="ECO:0000256" key="2">
    <source>
        <dbReference type="ARBA" id="ARBA00023125"/>
    </source>
</evidence>
<evidence type="ECO:0000313" key="5">
    <source>
        <dbReference type="EMBL" id="ATP56290.1"/>
    </source>
</evidence>
<dbReference type="InterPro" id="IPR020449">
    <property type="entry name" value="Tscrpt_reg_AraC-type_HTH"/>
</dbReference>
<dbReference type="GO" id="GO:0043565">
    <property type="term" value="F:sequence-specific DNA binding"/>
    <property type="evidence" value="ECO:0007669"/>
    <property type="project" value="InterPro"/>
</dbReference>
<dbReference type="SUPFAM" id="SSF46689">
    <property type="entry name" value="Homeodomain-like"/>
    <property type="match status" value="2"/>
</dbReference>
<dbReference type="AlphaFoldDB" id="A0A2D1U3U7"/>
<dbReference type="PANTHER" id="PTHR43280:SF28">
    <property type="entry name" value="HTH-TYPE TRANSCRIPTIONAL ACTIVATOR RHAS"/>
    <property type="match status" value="1"/>
</dbReference>
<dbReference type="SUPFAM" id="SSF51215">
    <property type="entry name" value="Regulatory protein AraC"/>
    <property type="match status" value="1"/>
</dbReference>
<organism evidence="5 6">
    <name type="scientific">Pedobacter ginsengisoli</name>
    <dbReference type="NCBI Taxonomy" id="363852"/>
    <lineage>
        <taxon>Bacteria</taxon>
        <taxon>Pseudomonadati</taxon>
        <taxon>Bacteroidota</taxon>
        <taxon>Sphingobacteriia</taxon>
        <taxon>Sphingobacteriales</taxon>
        <taxon>Sphingobacteriaceae</taxon>
        <taxon>Pedobacter</taxon>
    </lineage>
</organism>
<dbReference type="SMART" id="SM00342">
    <property type="entry name" value="HTH_ARAC"/>
    <property type="match status" value="1"/>
</dbReference>
<evidence type="ECO:0000256" key="3">
    <source>
        <dbReference type="ARBA" id="ARBA00023163"/>
    </source>
</evidence>
<sequence>MNTIDCKSTFTLLLTDYVKVNKNWNYKNVTSVFSRIIYIDEGEGKLICNHQEYVLEAGFIYFIPSFTTCSYVCEHYLSHYYICFLEEFQLGSLFASNRKVFKIHAAETDMASMMKIFKLNPGRGLNNSNNPKTYEIDKVLTTYYNLNNTIPLFAYMETCGLLLQLVSRFLQSPLFLKTEINHIDSKIANAIFFMQNHLGSSISVSDLAKTANYHPDHFSRLFLKNTGVRPLDYLKSKRIERSQFLLATTDMSFYEIAAELGFESQTYFSRVFKKLTGFTPGQYKKTIAGRLMI</sequence>
<dbReference type="PRINTS" id="PR00032">
    <property type="entry name" value="HTHARAC"/>
</dbReference>
<feature type="domain" description="HTH araC/xylS-type" evidence="4">
    <location>
        <begin position="188"/>
        <end position="286"/>
    </location>
</feature>
<dbReference type="InterPro" id="IPR037923">
    <property type="entry name" value="HTH-like"/>
</dbReference>
<dbReference type="PROSITE" id="PS00041">
    <property type="entry name" value="HTH_ARAC_FAMILY_1"/>
    <property type="match status" value="1"/>
</dbReference>
<dbReference type="RefSeq" id="WP_099438232.1">
    <property type="nucleotide sequence ID" value="NZ_CP024091.1"/>
</dbReference>
<keyword evidence="6" id="KW-1185">Reference proteome</keyword>